<dbReference type="PANTHER" id="PTHR46825">
    <property type="entry name" value="D-ALANYL-D-ALANINE-CARBOXYPEPTIDASE/ENDOPEPTIDASE AMPH"/>
    <property type="match status" value="1"/>
</dbReference>
<dbReference type="Gene3D" id="2.40.128.600">
    <property type="match status" value="1"/>
</dbReference>
<dbReference type="EMBL" id="CP040812">
    <property type="protein sequence ID" value="QCY70279.1"/>
    <property type="molecule type" value="Genomic_DNA"/>
</dbReference>
<feature type="domain" description="Peptidase S12 Pab87-related C-terminal" evidence="3">
    <location>
        <begin position="412"/>
        <end position="514"/>
    </location>
</feature>
<dbReference type="InterPro" id="IPR012338">
    <property type="entry name" value="Beta-lactam/transpept-like"/>
</dbReference>
<name>A0A5B7X4L5_9FLAO</name>
<dbReference type="InterPro" id="IPR050491">
    <property type="entry name" value="AmpC-like"/>
</dbReference>
<dbReference type="InterPro" id="IPR001466">
    <property type="entry name" value="Beta-lactam-related"/>
</dbReference>
<keyword evidence="4" id="KW-0378">Hydrolase</keyword>
<evidence type="ECO:0000256" key="1">
    <source>
        <dbReference type="SAM" id="SignalP"/>
    </source>
</evidence>
<dbReference type="AlphaFoldDB" id="A0A5B7X4L5"/>
<gene>
    <name evidence="4" type="ORF">FHG64_13180</name>
</gene>
<feature type="domain" description="Beta-lactamase-related" evidence="2">
    <location>
        <begin position="28"/>
        <end position="358"/>
    </location>
</feature>
<evidence type="ECO:0000259" key="2">
    <source>
        <dbReference type="Pfam" id="PF00144"/>
    </source>
</evidence>
<evidence type="ECO:0000313" key="5">
    <source>
        <dbReference type="Proteomes" id="UP000309016"/>
    </source>
</evidence>
<proteinExistence type="predicted"/>
<keyword evidence="1" id="KW-0732">Signal</keyword>
<protein>
    <submittedName>
        <fullName evidence="4">Serine hydrolase</fullName>
    </submittedName>
</protein>
<dbReference type="RefSeq" id="WP_139066841.1">
    <property type="nucleotide sequence ID" value="NZ_CP040812.1"/>
</dbReference>
<feature type="signal peptide" evidence="1">
    <location>
        <begin position="1"/>
        <end position="21"/>
    </location>
</feature>
<sequence>MRTVFALFAFLILLSPSFVHSQITSAQVDSLVQEAMEKFEVAGAAVAIVKDGKVIHQKGYGVQSIETNTPVSEISNFAIASNTKAFTTVALAILEEEGKINWDDKVIKHLPEFRMYNDYVTENFNIQDLLTHRSGLGLGAGDLMFFPDGANFTIGDVLGVFQYFEPVSDFRTKYDYDNVLYLVAGELIARVSGMSYDDFISKKILKPLKMDNSAPSLQKITNKNMLAMPHTTADGGIREIPHIIKSINGAAGGMFSNVSDMAIWMNLQLNKGEYGNGQRLFSEENHREMWKVHTVIEPNRYERYNSHFAGYGLGWFLADKKGDLEVSHTGGLPGMLSKVAMLPDRDLGVVVLTNTESGGAGVFSTVVNTILDSYMGLDDNNWLELNLQNARNREGQGDEITKKTWETVKKADQSSVIAENYLGIYRDNWFGDVVVHRKDGQLWISSKRSPKLNGPLKLYKDHTFAVKWEYQDMNADAFAIFEIDDKGKAQNLKMKGISPNIDFSFDFQDLDLKRVE</sequence>
<dbReference type="PANTHER" id="PTHR46825:SF15">
    <property type="entry name" value="BETA-LACTAMASE-RELATED DOMAIN-CONTAINING PROTEIN"/>
    <property type="match status" value="1"/>
</dbReference>
<reference evidence="4 5" key="1">
    <citation type="submission" date="2019-06" db="EMBL/GenBank/DDBJ databases">
        <title>Complete genome sequence of Antarcticibacterium flavum KCTC 52984T from an Antarctic marine sediment.</title>
        <authorList>
            <person name="Lee Y.M."/>
            <person name="Shin S.C."/>
        </authorList>
    </citation>
    <scope>NUCLEOTIDE SEQUENCE [LARGE SCALE GENOMIC DNA]</scope>
    <source>
        <strain evidence="4 5">KCTC 52984</strain>
    </source>
</reference>
<dbReference type="Pfam" id="PF11954">
    <property type="entry name" value="DUF3471"/>
    <property type="match status" value="1"/>
</dbReference>
<organism evidence="4 5">
    <name type="scientific">Antarcticibacterium flavum</name>
    <dbReference type="NCBI Taxonomy" id="2058175"/>
    <lineage>
        <taxon>Bacteria</taxon>
        <taxon>Pseudomonadati</taxon>
        <taxon>Bacteroidota</taxon>
        <taxon>Flavobacteriia</taxon>
        <taxon>Flavobacteriales</taxon>
        <taxon>Flavobacteriaceae</taxon>
        <taxon>Antarcticibacterium</taxon>
    </lineage>
</organism>
<dbReference type="Pfam" id="PF00144">
    <property type="entry name" value="Beta-lactamase"/>
    <property type="match status" value="1"/>
</dbReference>
<dbReference type="KEGG" id="afla:FHG64_13180"/>
<dbReference type="SUPFAM" id="SSF56601">
    <property type="entry name" value="beta-lactamase/transpeptidase-like"/>
    <property type="match status" value="1"/>
</dbReference>
<dbReference type="Gene3D" id="3.40.710.10">
    <property type="entry name" value="DD-peptidase/beta-lactamase superfamily"/>
    <property type="match status" value="1"/>
</dbReference>
<feature type="chain" id="PRO_5022932517" evidence="1">
    <location>
        <begin position="22"/>
        <end position="516"/>
    </location>
</feature>
<dbReference type="Proteomes" id="UP000309016">
    <property type="component" value="Chromosome"/>
</dbReference>
<dbReference type="InterPro" id="IPR021860">
    <property type="entry name" value="Peptidase_S12_Pab87-rel_C"/>
</dbReference>
<keyword evidence="5" id="KW-1185">Reference proteome</keyword>
<accession>A0A5B7X4L5</accession>
<evidence type="ECO:0000259" key="3">
    <source>
        <dbReference type="Pfam" id="PF11954"/>
    </source>
</evidence>
<dbReference type="OrthoDB" id="1522765at2"/>
<evidence type="ECO:0000313" key="4">
    <source>
        <dbReference type="EMBL" id="QCY70279.1"/>
    </source>
</evidence>
<dbReference type="GO" id="GO:0016787">
    <property type="term" value="F:hydrolase activity"/>
    <property type="evidence" value="ECO:0007669"/>
    <property type="project" value="UniProtKB-KW"/>
</dbReference>